<dbReference type="Pfam" id="PF01740">
    <property type="entry name" value="STAS"/>
    <property type="match status" value="1"/>
</dbReference>
<proteinExistence type="predicted"/>
<accession>A0A1X7GEZ2</accession>
<dbReference type="GeneID" id="93703977"/>
<gene>
    <name evidence="1" type="ORF">BEH_01425</name>
</gene>
<dbReference type="RefSeq" id="WP_019395222.1">
    <property type="nucleotide sequence ID" value="NZ_ALIM01000039.1"/>
</dbReference>
<dbReference type="OrthoDB" id="9797171at2"/>
<evidence type="ECO:0000313" key="2">
    <source>
        <dbReference type="Proteomes" id="UP000036202"/>
    </source>
</evidence>
<name>A0A0H4KDT3_9BACI</name>
<keyword evidence="2" id="KW-1185">Reference proteome</keyword>
<dbReference type="PANTHER" id="PTHR33745">
    <property type="entry name" value="RSBT ANTAGONIST PROTEIN RSBS-RELATED"/>
    <property type="match status" value="1"/>
</dbReference>
<dbReference type="eggNOG" id="COG1366">
    <property type="taxonomic scope" value="Bacteria"/>
</dbReference>
<dbReference type="InterPro" id="IPR051932">
    <property type="entry name" value="Bact_StressResp_Reg"/>
</dbReference>
<dbReference type="InterPro" id="IPR036513">
    <property type="entry name" value="STAS_dom_sf"/>
</dbReference>
<dbReference type="CDD" id="cd07041">
    <property type="entry name" value="STAS_RsbR_RsbS_like"/>
    <property type="match status" value="1"/>
</dbReference>
<protein>
    <submittedName>
        <fullName evidence="1">RsbT antagonist protein RsbS</fullName>
    </submittedName>
</protein>
<dbReference type="PATRIC" id="fig|135735.6.peg.261"/>
<dbReference type="Gene3D" id="3.30.750.24">
    <property type="entry name" value="STAS domain"/>
    <property type="match status" value="1"/>
</dbReference>
<reference evidence="2" key="2">
    <citation type="submission" date="2015-06" db="EMBL/GenBank/DDBJ databases">
        <title>Genome Sequence of Bacillus endophyticus and Analysis of its Companion Mechanism in the Ketogulonigenium vulgare-Bacillus strain Consortium.</title>
        <authorList>
            <person name="Jia N."/>
            <person name="Du J."/>
            <person name="Ding M.-Z."/>
            <person name="Gao F."/>
            <person name="Yuan Y.-J."/>
        </authorList>
    </citation>
    <scope>NUCLEOTIDE SEQUENCE [LARGE SCALE GENOMIC DNA]</scope>
    <source>
        <strain evidence="2">Hbe603</strain>
    </source>
</reference>
<sequence length="118" mass="12986">MRIPILKLYDYLLVSIQWELDDQTAIQFQEDLLNKIHQTGAKGVVIDLTSIDMIDSFIAKVLGDVVNMSGLMGAKVVLTGIQPAVAITLIELGIGLSDVWTALDLEKGLEKLQYELGE</sequence>
<dbReference type="PANTHER" id="PTHR33745:SF1">
    <property type="entry name" value="RSBT ANTAGONIST PROTEIN RSBS"/>
    <property type="match status" value="1"/>
</dbReference>
<dbReference type="KEGG" id="beo:BEH_01425"/>
<dbReference type="SUPFAM" id="SSF52091">
    <property type="entry name" value="SpoIIaa-like"/>
    <property type="match status" value="1"/>
</dbReference>
<dbReference type="AlphaFoldDB" id="A0A0H4KDT3"/>
<evidence type="ECO:0000313" key="1">
    <source>
        <dbReference type="EMBL" id="AKO90916.1"/>
    </source>
</evidence>
<dbReference type="PROSITE" id="PS50801">
    <property type="entry name" value="STAS"/>
    <property type="match status" value="1"/>
</dbReference>
<accession>A0A0H4KDT3</accession>
<dbReference type="Proteomes" id="UP000036202">
    <property type="component" value="Chromosome"/>
</dbReference>
<dbReference type="InterPro" id="IPR002645">
    <property type="entry name" value="STAS_dom"/>
</dbReference>
<organism evidence="1 2">
    <name type="scientific">Priestia filamentosa</name>
    <dbReference type="NCBI Taxonomy" id="1402861"/>
    <lineage>
        <taxon>Bacteria</taxon>
        <taxon>Bacillati</taxon>
        <taxon>Bacillota</taxon>
        <taxon>Bacilli</taxon>
        <taxon>Bacillales</taxon>
        <taxon>Bacillaceae</taxon>
        <taxon>Priestia</taxon>
    </lineage>
</organism>
<dbReference type="EMBL" id="CP011974">
    <property type="protein sequence ID" value="AKO90916.1"/>
    <property type="molecule type" value="Genomic_DNA"/>
</dbReference>
<reference evidence="1 2" key="1">
    <citation type="journal article" date="2015" name="PLoS ONE">
        <title>Genome Sequence of Bacillus endophyticus and Analysis of Its Companion Mechanism in the Ketogulonigenium vulgare-Bacillus Strain Consortium.</title>
        <authorList>
            <person name="Jia N."/>
            <person name="Du J."/>
            <person name="Ding M.Z."/>
            <person name="Gao F."/>
            <person name="Yuan Y.J."/>
        </authorList>
    </citation>
    <scope>NUCLEOTIDE SEQUENCE [LARGE SCALE GENOMIC DNA]</scope>
    <source>
        <strain evidence="1 2">Hbe603</strain>
    </source>
</reference>